<sequence length="207" mass="22747">TLPYFIPFPHPLIGTMGAFIKIKAPINNRRTLMEIGIAGPISGFIVAIPLTLIGLKLSQVVEAVPGPERLALGNSIIFSTLLRIAKGPLPEGYTVLLHPMAFAGWLGLFVTALNLLPVGQLDGGHIMYSLLSSKFKYVSRVFWLMLVPLGLLWPGWWFWGLLLAVMGLRHPEPLNNYIKLSLKHKIFGAVATVLLLLTFVPSPFSVK</sequence>
<comment type="similarity">
    <text evidence="3">Belongs to the peptidase M50B family.</text>
</comment>
<proteinExistence type="inferred from homology"/>
<accession>A0A7C5M242</accession>
<dbReference type="InterPro" id="IPR008915">
    <property type="entry name" value="Peptidase_M50"/>
</dbReference>
<feature type="non-terminal residue" evidence="12">
    <location>
        <position position="1"/>
    </location>
</feature>
<dbReference type="Proteomes" id="UP000886014">
    <property type="component" value="Unassembled WGS sequence"/>
</dbReference>
<feature type="transmembrane region" description="Helical" evidence="10">
    <location>
        <begin position="31"/>
        <end position="55"/>
    </location>
</feature>
<dbReference type="GO" id="GO:0016020">
    <property type="term" value="C:membrane"/>
    <property type="evidence" value="ECO:0007669"/>
    <property type="project" value="UniProtKB-SubCell"/>
</dbReference>
<evidence type="ECO:0000259" key="11">
    <source>
        <dbReference type="Pfam" id="PF02163"/>
    </source>
</evidence>
<dbReference type="GO" id="GO:0008233">
    <property type="term" value="F:peptidase activity"/>
    <property type="evidence" value="ECO:0007669"/>
    <property type="project" value="UniProtKB-KW"/>
</dbReference>
<evidence type="ECO:0000256" key="5">
    <source>
        <dbReference type="ARBA" id="ARBA00022692"/>
    </source>
</evidence>
<evidence type="ECO:0000256" key="2">
    <source>
        <dbReference type="ARBA" id="ARBA00004141"/>
    </source>
</evidence>
<comment type="subcellular location">
    <subcellularLocation>
        <location evidence="2">Membrane</location>
        <topology evidence="2">Multi-pass membrane protein</topology>
    </subcellularLocation>
</comment>
<keyword evidence="4 12" id="KW-0645">Protease</keyword>
<dbReference type="PANTHER" id="PTHR31412">
    <property type="entry name" value="ZINC METALLOPROTEASE EGY1"/>
    <property type="match status" value="1"/>
</dbReference>
<evidence type="ECO:0000256" key="1">
    <source>
        <dbReference type="ARBA" id="ARBA00001947"/>
    </source>
</evidence>
<evidence type="ECO:0000256" key="3">
    <source>
        <dbReference type="ARBA" id="ARBA00007931"/>
    </source>
</evidence>
<evidence type="ECO:0000256" key="7">
    <source>
        <dbReference type="ARBA" id="ARBA00022946"/>
    </source>
</evidence>
<dbReference type="GO" id="GO:0006508">
    <property type="term" value="P:proteolysis"/>
    <property type="evidence" value="ECO:0007669"/>
    <property type="project" value="UniProtKB-KW"/>
</dbReference>
<evidence type="ECO:0000313" key="12">
    <source>
        <dbReference type="EMBL" id="HHF58231.1"/>
    </source>
</evidence>
<feature type="transmembrane region" description="Helical" evidence="10">
    <location>
        <begin position="96"/>
        <end position="116"/>
    </location>
</feature>
<evidence type="ECO:0000256" key="9">
    <source>
        <dbReference type="ARBA" id="ARBA00023136"/>
    </source>
</evidence>
<evidence type="ECO:0000256" key="4">
    <source>
        <dbReference type="ARBA" id="ARBA00022670"/>
    </source>
</evidence>
<feature type="transmembrane region" description="Helical" evidence="10">
    <location>
        <begin position="186"/>
        <end position="206"/>
    </location>
</feature>
<evidence type="ECO:0000256" key="6">
    <source>
        <dbReference type="ARBA" id="ARBA00022801"/>
    </source>
</evidence>
<dbReference type="InterPro" id="IPR044838">
    <property type="entry name" value="EGY1-like"/>
</dbReference>
<comment type="cofactor">
    <cofactor evidence="1">
        <name>Zn(2+)</name>
        <dbReference type="ChEBI" id="CHEBI:29105"/>
    </cofactor>
</comment>
<dbReference type="AlphaFoldDB" id="A0A7C5M242"/>
<name>A0A7C5M242_UNCW3</name>
<keyword evidence="6" id="KW-0378">Hydrolase</keyword>
<comment type="caution">
    <text evidence="12">The sequence shown here is derived from an EMBL/GenBank/DDBJ whole genome shotgun (WGS) entry which is preliminary data.</text>
</comment>
<evidence type="ECO:0000256" key="8">
    <source>
        <dbReference type="ARBA" id="ARBA00022989"/>
    </source>
</evidence>
<organism evidence="12">
    <name type="scientific">candidate division WOR-3 bacterium</name>
    <dbReference type="NCBI Taxonomy" id="2052148"/>
    <lineage>
        <taxon>Bacteria</taxon>
        <taxon>Bacteria division WOR-3</taxon>
    </lineage>
</organism>
<dbReference type="EMBL" id="DRTV01000158">
    <property type="protein sequence ID" value="HHF58231.1"/>
    <property type="molecule type" value="Genomic_DNA"/>
</dbReference>
<keyword evidence="9 10" id="KW-0472">Membrane</keyword>
<dbReference type="Pfam" id="PF02163">
    <property type="entry name" value="Peptidase_M50"/>
    <property type="match status" value="1"/>
</dbReference>
<gene>
    <name evidence="12" type="ORF">ENL41_02275</name>
</gene>
<dbReference type="PANTHER" id="PTHR31412:SF0">
    <property type="entry name" value="ZINC METALLOPROTEASE EGY1, CHLOROPLASTIC-RELATED"/>
    <property type="match status" value="1"/>
</dbReference>
<dbReference type="CDD" id="cd06160">
    <property type="entry name" value="S2P-M50_like_2"/>
    <property type="match status" value="1"/>
</dbReference>
<keyword evidence="8 10" id="KW-1133">Transmembrane helix</keyword>
<feature type="domain" description="Peptidase M50" evidence="11">
    <location>
        <begin position="4"/>
        <end position="133"/>
    </location>
</feature>
<protein>
    <submittedName>
        <fullName evidence="12">Site-2 protease family protein</fullName>
    </submittedName>
</protein>
<feature type="transmembrane region" description="Helical" evidence="10">
    <location>
        <begin position="137"/>
        <end position="166"/>
    </location>
</feature>
<evidence type="ECO:0000256" key="10">
    <source>
        <dbReference type="SAM" id="Phobius"/>
    </source>
</evidence>
<keyword evidence="5 10" id="KW-0812">Transmembrane</keyword>
<reference evidence="12" key="1">
    <citation type="journal article" date="2020" name="mSystems">
        <title>Genome- and Community-Level Interaction Insights into Carbon Utilization and Element Cycling Functions of Hydrothermarchaeota in Hydrothermal Sediment.</title>
        <authorList>
            <person name="Zhou Z."/>
            <person name="Liu Y."/>
            <person name="Xu W."/>
            <person name="Pan J."/>
            <person name="Luo Z.H."/>
            <person name="Li M."/>
        </authorList>
    </citation>
    <scope>NUCLEOTIDE SEQUENCE [LARGE SCALE GENOMIC DNA]</scope>
    <source>
        <strain evidence="12">HyVt-94</strain>
    </source>
</reference>
<keyword evidence="7" id="KW-0809">Transit peptide</keyword>